<evidence type="ECO:0000259" key="12">
    <source>
        <dbReference type="Pfam" id="PF02803"/>
    </source>
</evidence>
<dbReference type="InterPro" id="IPR020613">
    <property type="entry name" value="Thiolase_CS"/>
</dbReference>
<accession>A0A1Q8QUE3</accession>
<dbReference type="InterPro" id="IPR016039">
    <property type="entry name" value="Thiolase-like"/>
</dbReference>
<dbReference type="Pfam" id="PF00108">
    <property type="entry name" value="Thiolase_N"/>
    <property type="match status" value="1"/>
</dbReference>
<dbReference type="PIRSF" id="PIRSF000429">
    <property type="entry name" value="Ac-CoA_Ac_transf"/>
    <property type="match status" value="1"/>
</dbReference>
<reference evidence="13 14" key="1">
    <citation type="submission" date="2016-09" db="EMBL/GenBank/DDBJ databases">
        <title>Complete genome of Desulfosporosinus sp. OL.</title>
        <authorList>
            <person name="Mardanov A."/>
            <person name="Beletsky A."/>
            <person name="Panova A."/>
            <person name="Karnachuk O."/>
            <person name="Ravin N."/>
        </authorList>
    </citation>
    <scope>NUCLEOTIDE SEQUENCE [LARGE SCALE GENOMIC DNA]</scope>
    <source>
        <strain evidence="13 14">OL</strain>
    </source>
</reference>
<dbReference type="InterPro" id="IPR020617">
    <property type="entry name" value="Thiolase_C"/>
</dbReference>
<evidence type="ECO:0000256" key="6">
    <source>
        <dbReference type="ARBA" id="ARBA00030755"/>
    </source>
</evidence>
<dbReference type="PROSITE" id="PS00099">
    <property type="entry name" value="THIOLASE_3"/>
    <property type="match status" value="1"/>
</dbReference>
<organism evidence="13 14">
    <name type="scientific">Desulfosporosinus metallidurans</name>
    <dbReference type="NCBI Taxonomy" id="1888891"/>
    <lineage>
        <taxon>Bacteria</taxon>
        <taxon>Bacillati</taxon>
        <taxon>Bacillota</taxon>
        <taxon>Clostridia</taxon>
        <taxon>Eubacteriales</taxon>
        <taxon>Desulfitobacteriaceae</taxon>
        <taxon>Desulfosporosinus</taxon>
    </lineage>
</organism>
<dbReference type="Gene3D" id="3.40.47.10">
    <property type="match status" value="2"/>
</dbReference>
<dbReference type="GO" id="GO:0005737">
    <property type="term" value="C:cytoplasm"/>
    <property type="evidence" value="ECO:0007669"/>
    <property type="project" value="UniProtKB-SubCell"/>
</dbReference>
<dbReference type="InterPro" id="IPR020610">
    <property type="entry name" value="Thiolase_AS"/>
</dbReference>
<comment type="catalytic activity">
    <reaction evidence="8">
        <text>2 acetyl-CoA = acetoacetyl-CoA + CoA</text>
        <dbReference type="Rhea" id="RHEA:21036"/>
        <dbReference type="ChEBI" id="CHEBI:57286"/>
        <dbReference type="ChEBI" id="CHEBI:57287"/>
        <dbReference type="ChEBI" id="CHEBI:57288"/>
        <dbReference type="EC" id="2.3.1.9"/>
    </reaction>
</comment>
<comment type="subcellular location">
    <subcellularLocation>
        <location evidence="1">Cytoplasm</location>
    </subcellularLocation>
</comment>
<dbReference type="EC" id="2.3.1.9" evidence="3"/>
<evidence type="ECO:0000256" key="2">
    <source>
        <dbReference type="ARBA" id="ARBA00010982"/>
    </source>
</evidence>
<evidence type="ECO:0000256" key="1">
    <source>
        <dbReference type="ARBA" id="ARBA00004496"/>
    </source>
</evidence>
<dbReference type="FunFam" id="3.40.47.10:FF:000010">
    <property type="entry name" value="Acetyl-CoA acetyltransferase (Thiolase)"/>
    <property type="match status" value="1"/>
</dbReference>
<keyword evidence="14" id="KW-1185">Reference proteome</keyword>
<feature type="domain" description="Thiolase C-terminal" evidence="12">
    <location>
        <begin position="267"/>
        <end position="388"/>
    </location>
</feature>
<dbReference type="Pfam" id="PF02803">
    <property type="entry name" value="Thiolase_C"/>
    <property type="match status" value="1"/>
</dbReference>
<evidence type="ECO:0000256" key="5">
    <source>
        <dbReference type="ARBA" id="ARBA00023315"/>
    </source>
</evidence>
<feature type="active site" description="Acyl-thioester intermediate" evidence="9">
    <location>
        <position position="87"/>
    </location>
</feature>
<evidence type="ECO:0000256" key="3">
    <source>
        <dbReference type="ARBA" id="ARBA00012705"/>
    </source>
</evidence>
<comment type="similarity">
    <text evidence="2 10">Belongs to the thiolase-like superfamily. Thiolase family.</text>
</comment>
<dbReference type="PANTHER" id="PTHR18919:SF107">
    <property type="entry name" value="ACETYL-COA ACETYLTRANSFERASE, CYTOSOLIC"/>
    <property type="match status" value="1"/>
</dbReference>
<proteinExistence type="inferred from homology"/>
<keyword evidence="5 10" id="KW-0012">Acyltransferase</keyword>
<feature type="active site" description="Proton acceptor" evidence="9">
    <location>
        <position position="375"/>
    </location>
</feature>
<dbReference type="OrthoDB" id="56116at2"/>
<name>A0A1Q8QUE3_9FIRM</name>
<dbReference type="EMBL" id="MLBF01000021">
    <property type="protein sequence ID" value="OLN30957.1"/>
    <property type="molecule type" value="Genomic_DNA"/>
</dbReference>
<evidence type="ECO:0000256" key="8">
    <source>
        <dbReference type="ARBA" id="ARBA00051550"/>
    </source>
</evidence>
<dbReference type="AlphaFoldDB" id="A0A1Q8QUE3"/>
<dbReference type="SUPFAM" id="SSF53901">
    <property type="entry name" value="Thiolase-like"/>
    <property type="match status" value="2"/>
</dbReference>
<feature type="active site" description="Proton acceptor" evidence="9">
    <location>
        <position position="345"/>
    </location>
</feature>
<dbReference type="CDD" id="cd00751">
    <property type="entry name" value="thiolase"/>
    <property type="match status" value="1"/>
</dbReference>
<dbReference type="Proteomes" id="UP000186102">
    <property type="component" value="Unassembled WGS sequence"/>
</dbReference>
<evidence type="ECO:0000256" key="10">
    <source>
        <dbReference type="RuleBase" id="RU003557"/>
    </source>
</evidence>
<dbReference type="PANTHER" id="PTHR18919">
    <property type="entry name" value="ACETYL-COA C-ACYLTRANSFERASE"/>
    <property type="match status" value="1"/>
</dbReference>
<evidence type="ECO:0000256" key="9">
    <source>
        <dbReference type="PIRSR" id="PIRSR000429-1"/>
    </source>
</evidence>
<dbReference type="InterPro" id="IPR020616">
    <property type="entry name" value="Thiolase_N"/>
</dbReference>
<evidence type="ECO:0000313" key="13">
    <source>
        <dbReference type="EMBL" id="OLN30957.1"/>
    </source>
</evidence>
<feature type="domain" description="Thiolase N-terminal" evidence="11">
    <location>
        <begin position="6"/>
        <end position="258"/>
    </location>
</feature>
<dbReference type="PROSITE" id="PS00737">
    <property type="entry name" value="THIOLASE_2"/>
    <property type="match status" value="1"/>
</dbReference>
<evidence type="ECO:0000259" key="11">
    <source>
        <dbReference type="Pfam" id="PF00108"/>
    </source>
</evidence>
<evidence type="ECO:0000256" key="4">
    <source>
        <dbReference type="ARBA" id="ARBA00022679"/>
    </source>
</evidence>
<dbReference type="InterPro" id="IPR002155">
    <property type="entry name" value="Thiolase"/>
</dbReference>
<dbReference type="STRING" id="1888891.DSOL_2844"/>
<dbReference type="GO" id="GO:0003985">
    <property type="term" value="F:acetyl-CoA C-acetyltransferase activity"/>
    <property type="evidence" value="ECO:0007669"/>
    <property type="project" value="UniProtKB-EC"/>
</dbReference>
<sequence>MIKEAVIVSAVRSPIGRAGGALGKISPEYYGAEVIKEAIKRISLDPTEITDVIFGNCLNAGGNIARLCALQAGLPVETPGISVDRQCGSGLNAINLAAQAVMAGMGDVYVAGGTESCSLKPYIMEHMEFFSKTPPKFRSGFQLSTNEIGNPPMGITAENLAEKYQISRLEQDEFSVRSQQKMGKAMEEGLFKSQIVPLTIPVGKNKTVIFDTDEHPRPQTTLEGLSKLPPAFKAGGTVTAGNSSGLNDAAAAVVVMSADRAKALGLKALAKIRTFAVAGVDPNIMGIGPVPATRKALAQAGLSLDDIDLIELNEAFAAQVLAVDRDLRFDMDKVNVNGGAIAHGHPIAATGAILTTKLVNEMNRRDVQFGMITACIGGGQGIATIFERV</sequence>
<dbReference type="NCBIfam" id="TIGR01930">
    <property type="entry name" value="AcCoA-C-Actrans"/>
    <property type="match status" value="1"/>
</dbReference>
<keyword evidence="4 10" id="KW-0808">Transferase</keyword>
<evidence type="ECO:0000313" key="14">
    <source>
        <dbReference type="Proteomes" id="UP000186102"/>
    </source>
</evidence>
<comment type="caution">
    <text evidence="13">The sequence shown here is derived from an EMBL/GenBank/DDBJ whole genome shotgun (WGS) entry which is preliminary data.</text>
</comment>
<protein>
    <recommendedName>
        <fullName evidence="7">Acetyl-CoA acetyltransferase</fullName>
        <ecNumber evidence="3">2.3.1.9</ecNumber>
    </recommendedName>
    <alternativeName>
        <fullName evidence="6">Acetoacetyl-CoA thiolase</fullName>
    </alternativeName>
</protein>
<evidence type="ECO:0000256" key="7">
    <source>
        <dbReference type="ARBA" id="ARBA00044137"/>
    </source>
</evidence>
<gene>
    <name evidence="13" type="ORF">DSOL_2844</name>
</gene>